<keyword evidence="20" id="KW-1185">Reference proteome</keyword>
<keyword evidence="14" id="KW-0539">Nucleus</keyword>
<evidence type="ECO:0000313" key="20">
    <source>
        <dbReference type="Proteomes" id="UP000037035"/>
    </source>
</evidence>
<dbReference type="GO" id="GO:1905786">
    <property type="term" value="P:positive regulation of anaphase-promoting complex-dependent catabolic process"/>
    <property type="evidence" value="ECO:0007669"/>
    <property type="project" value="TreeGrafter"/>
</dbReference>
<name>A0A0L6VHX1_9BASI</name>
<evidence type="ECO:0000256" key="7">
    <source>
        <dbReference type="ARBA" id="ARBA00022723"/>
    </source>
</evidence>
<feature type="compositionally biased region" description="Polar residues" evidence="17">
    <location>
        <begin position="333"/>
        <end position="350"/>
    </location>
</feature>
<evidence type="ECO:0000256" key="13">
    <source>
        <dbReference type="ARBA" id="ARBA00023163"/>
    </source>
</evidence>
<evidence type="ECO:0000256" key="4">
    <source>
        <dbReference type="ARBA" id="ARBA00009730"/>
    </source>
</evidence>
<feature type="repeat" description="WD" evidence="16">
    <location>
        <begin position="414"/>
        <end position="446"/>
    </location>
</feature>
<evidence type="ECO:0000256" key="3">
    <source>
        <dbReference type="ARBA" id="ARBA00006445"/>
    </source>
</evidence>
<dbReference type="InterPro" id="IPR015943">
    <property type="entry name" value="WD40/YVTN_repeat-like_dom_sf"/>
</dbReference>
<dbReference type="AlphaFoldDB" id="A0A0L6VHX1"/>
<evidence type="ECO:0000256" key="10">
    <source>
        <dbReference type="ARBA" id="ARBA00022776"/>
    </source>
</evidence>
<dbReference type="InterPro" id="IPR001680">
    <property type="entry name" value="WD40_rpt"/>
</dbReference>
<evidence type="ECO:0000256" key="1">
    <source>
        <dbReference type="ARBA" id="ARBA00003357"/>
    </source>
</evidence>
<dbReference type="InterPro" id="IPR033010">
    <property type="entry name" value="Cdc20/Fizzy"/>
</dbReference>
<feature type="repeat" description="WD" evidence="16">
    <location>
        <begin position="488"/>
        <end position="538"/>
    </location>
</feature>
<evidence type="ECO:0000256" key="16">
    <source>
        <dbReference type="PROSITE-ProRule" id="PRU00221"/>
    </source>
</evidence>
<dbReference type="SUPFAM" id="SSF50978">
    <property type="entry name" value="WD40 repeat-like"/>
    <property type="match status" value="1"/>
</dbReference>
<dbReference type="SMART" id="SM00320">
    <property type="entry name" value="WD40"/>
    <property type="match status" value="5"/>
</dbReference>
<dbReference type="SUPFAM" id="SSF57783">
    <property type="entry name" value="Zinc beta-ribbon"/>
    <property type="match status" value="1"/>
</dbReference>
<dbReference type="GO" id="GO:0008270">
    <property type="term" value="F:zinc ion binding"/>
    <property type="evidence" value="ECO:0007669"/>
    <property type="project" value="UniProtKB-KW"/>
</dbReference>
<evidence type="ECO:0000256" key="5">
    <source>
        <dbReference type="ARBA" id="ARBA00022574"/>
    </source>
</evidence>
<dbReference type="VEuPathDB" id="FungiDB:VP01_15g11"/>
<feature type="compositionally biased region" description="Polar residues" evidence="17">
    <location>
        <begin position="273"/>
        <end position="284"/>
    </location>
</feature>
<dbReference type="PROSITE" id="PS50294">
    <property type="entry name" value="WD_REPEATS_REGION"/>
    <property type="match status" value="1"/>
</dbReference>
<keyword evidence="13" id="KW-0804">Transcription</keyword>
<dbReference type="PANTHER" id="PTHR19918">
    <property type="entry name" value="CELL DIVISION CYCLE 20 CDC20 FIZZY -RELATED"/>
    <property type="match status" value="1"/>
</dbReference>
<dbReference type="OrthoDB" id="10263272at2759"/>
<comment type="similarity">
    <text evidence="4">Belongs to the ELOF1 family.</text>
</comment>
<evidence type="ECO:0000256" key="9">
    <source>
        <dbReference type="ARBA" id="ARBA00022771"/>
    </source>
</evidence>
<keyword evidence="5 16" id="KW-0853">WD repeat</keyword>
<feature type="domain" description="CDC20/Fizzy WD40" evidence="18">
    <location>
        <begin position="360"/>
        <end position="646"/>
    </location>
</feature>
<dbReference type="PROSITE" id="PS00678">
    <property type="entry name" value="WD_REPEATS_1"/>
    <property type="match status" value="1"/>
</dbReference>
<dbReference type="InterPro" id="IPR007808">
    <property type="entry name" value="Elf1"/>
</dbReference>
<sequence>MGKRKAAKKPNKKAKLQPLDKVFRCLFCQHAGVVHCKLDRQEMVSRIECSKCKQHFETKIDHLTEPIDVYSLWIDAAESAAAEAANEPSQMHQPNNNLLSTTTMAPSPSKRHTISTTVNPLLSSFSTLSLDQLGPPIPNSRTKKSSNPSPLKGSKSSSSLRSQQQKTQSSAALSSSLHKALSRPINRDDLLGRDLVRKDWGSSSSSSPAKKPTTRKFIITHNFVPFNSPSHITHYSATRSMTSFDDDKKATSVDRYITRDVDSCQLESHARDSGSSGTNGSGVESSHAMELSTALGIDLNRRILSFAADVPSSSRVSREREDPIAKEQRAKAASSTGSNALSSTASNPRRQVSGIPERVLDAPGLIDDYYLNLTDWSVDNILAIALGESLYLWNAQTGNVNQLCSLDESNYYASVKFSGDGHYLALGTSDGAVHIYDIDEARLLRKMLGRACRISTLSWSGTILSAGGQDGSIWNHDVQAARHKASEMLGHRAEVCGLAWKPDATDPLIASAQGLLASGANDNLVNVWDARNTNEPRMTKNNHRAAVKAIAWCPWQANMLATGGGTSDKSLETRSQVTSIVFNPYAREFLTTHGLPDMHFSIHTFPGFQLVADIPKAHDTRILHSALSPDGCIVVTASSDENLKFWRVFENKRAKAALNPVFGKAYPNPLSSKDTNQQDHLFRGSFELR</sequence>
<evidence type="ECO:0000256" key="12">
    <source>
        <dbReference type="ARBA" id="ARBA00023015"/>
    </source>
</evidence>
<keyword evidence="10" id="KW-0498">Mitosis</keyword>
<dbReference type="Pfam" id="PF24807">
    <property type="entry name" value="WD40_CDC20-Fz"/>
    <property type="match status" value="1"/>
</dbReference>
<keyword evidence="15" id="KW-0131">Cell cycle</keyword>
<evidence type="ECO:0000256" key="17">
    <source>
        <dbReference type="SAM" id="MobiDB-lite"/>
    </source>
</evidence>
<dbReference type="PROSITE" id="PS50082">
    <property type="entry name" value="WD_REPEATS_2"/>
    <property type="match status" value="3"/>
</dbReference>
<keyword evidence="8" id="KW-0677">Repeat</keyword>
<gene>
    <name evidence="19" type="ORF">VP01_15g11</name>
</gene>
<dbReference type="InterPro" id="IPR019775">
    <property type="entry name" value="WD40_repeat_CS"/>
</dbReference>
<evidence type="ECO:0000256" key="11">
    <source>
        <dbReference type="ARBA" id="ARBA00022833"/>
    </source>
</evidence>
<dbReference type="Pfam" id="PF05129">
    <property type="entry name" value="Zn_ribbon_Elf1"/>
    <property type="match status" value="1"/>
</dbReference>
<keyword evidence="12" id="KW-0805">Transcription regulation</keyword>
<feature type="region of interest" description="Disordered" evidence="17">
    <location>
        <begin position="312"/>
        <end position="354"/>
    </location>
</feature>
<dbReference type="Gene3D" id="2.20.25.190">
    <property type="match status" value="1"/>
</dbReference>
<protein>
    <recommendedName>
        <fullName evidence="18">CDC20/Fizzy WD40 domain-containing protein</fullName>
    </recommendedName>
</protein>
<dbReference type="GO" id="GO:0005680">
    <property type="term" value="C:anaphase-promoting complex"/>
    <property type="evidence" value="ECO:0007669"/>
    <property type="project" value="TreeGrafter"/>
</dbReference>
<evidence type="ECO:0000256" key="8">
    <source>
        <dbReference type="ARBA" id="ARBA00022737"/>
    </source>
</evidence>
<comment type="caution">
    <text evidence="19">The sequence shown here is derived from an EMBL/GenBank/DDBJ whole genome shotgun (WGS) entry which is preliminary data.</text>
</comment>
<proteinExistence type="inferred from homology"/>
<dbReference type="GO" id="GO:0010997">
    <property type="term" value="F:anaphase-promoting complex binding"/>
    <property type="evidence" value="ECO:0007669"/>
    <property type="project" value="InterPro"/>
</dbReference>
<feature type="compositionally biased region" description="Basic and acidic residues" evidence="17">
    <location>
        <begin position="316"/>
        <end position="330"/>
    </location>
</feature>
<keyword evidence="9" id="KW-0863">Zinc-finger</keyword>
<dbReference type="FunFam" id="2.20.25.190:FF:000001">
    <property type="entry name" value="Transcription elongation factor 1 homolog"/>
    <property type="match status" value="1"/>
</dbReference>
<dbReference type="InterPro" id="IPR056150">
    <property type="entry name" value="WD40_CDC20-Fz"/>
</dbReference>
<dbReference type="InterPro" id="IPR038567">
    <property type="entry name" value="T_Elf1_sf"/>
</dbReference>
<accession>A0A0L6VHX1</accession>
<feature type="region of interest" description="Disordered" evidence="17">
    <location>
        <begin position="264"/>
        <end position="287"/>
    </location>
</feature>
<feature type="compositionally biased region" description="Polar residues" evidence="17">
    <location>
        <begin position="88"/>
        <end position="106"/>
    </location>
</feature>
<evidence type="ECO:0000313" key="19">
    <source>
        <dbReference type="EMBL" id="KNZ60177.1"/>
    </source>
</evidence>
<dbReference type="InterPro" id="IPR036322">
    <property type="entry name" value="WD40_repeat_dom_sf"/>
</dbReference>
<dbReference type="EMBL" id="LAVV01006393">
    <property type="protein sequence ID" value="KNZ60177.1"/>
    <property type="molecule type" value="Genomic_DNA"/>
</dbReference>
<keyword evidence="11" id="KW-0862">Zinc</keyword>
<organism evidence="19 20">
    <name type="scientific">Puccinia sorghi</name>
    <dbReference type="NCBI Taxonomy" id="27349"/>
    <lineage>
        <taxon>Eukaryota</taxon>
        <taxon>Fungi</taxon>
        <taxon>Dikarya</taxon>
        <taxon>Basidiomycota</taxon>
        <taxon>Pucciniomycotina</taxon>
        <taxon>Pucciniomycetes</taxon>
        <taxon>Pucciniales</taxon>
        <taxon>Pucciniaceae</taxon>
        <taxon>Puccinia</taxon>
    </lineage>
</organism>
<comment type="function">
    <text evidence="1">Transcription elongation factor implicated in the maintenance of proper chromatin structure in actively transcribed regions.</text>
</comment>
<dbReference type="Gene3D" id="2.130.10.10">
    <property type="entry name" value="YVTN repeat-like/Quinoprotein amine dehydrogenase"/>
    <property type="match status" value="1"/>
</dbReference>
<keyword evidence="7" id="KW-0479">Metal-binding</keyword>
<evidence type="ECO:0000256" key="15">
    <source>
        <dbReference type="ARBA" id="ARBA00023306"/>
    </source>
</evidence>
<dbReference type="GO" id="GO:1990757">
    <property type="term" value="F:ubiquitin ligase activator activity"/>
    <property type="evidence" value="ECO:0007669"/>
    <property type="project" value="TreeGrafter"/>
</dbReference>
<evidence type="ECO:0000256" key="14">
    <source>
        <dbReference type="ARBA" id="ARBA00023242"/>
    </source>
</evidence>
<dbReference type="STRING" id="27349.A0A0L6VHX1"/>
<feature type="repeat" description="WD" evidence="16">
    <location>
        <begin position="615"/>
        <end position="656"/>
    </location>
</feature>
<feature type="compositionally biased region" description="Low complexity" evidence="17">
    <location>
        <begin position="145"/>
        <end position="179"/>
    </location>
</feature>
<dbReference type="GO" id="GO:0031145">
    <property type="term" value="P:anaphase-promoting complex-dependent catabolic process"/>
    <property type="evidence" value="ECO:0007669"/>
    <property type="project" value="TreeGrafter"/>
</dbReference>
<dbReference type="Proteomes" id="UP000037035">
    <property type="component" value="Unassembled WGS sequence"/>
</dbReference>
<keyword evidence="6" id="KW-0132">Cell division</keyword>
<dbReference type="GO" id="GO:0051301">
    <property type="term" value="P:cell division"/>
    <property type="evidence" value="ECO:0007669"/>
    <property type="project" value="UniProtKB-KW"/>
</dbReference>
<feature type="region of interest" description="Disordered" evidence="17">
    <location>
        <begin position="83"/>
        <end position="114"/>
    </location>
</feature>
<dbReference type="PANTHER" id="PTHR19918:SF8">
    <property type="entry name" value="FI02843P"/>
    <property type="match status" value="1"/>
</dbReference>
<evidence type="ECO:0000259" key="18">
    <source>
        <dbReference type="Pfam" id="PF24807"/>
    </source>
</evidence>
<evidence type="ECO:0000256" key="6">
    <source>
        <dbReference type="ARBA" id="ARBA00022618"/>
    </source>
</evidence>
<feature type="region of interest" description="Disordered" evidence="17">
    <location>
        <begin position="132"/>
        <end position="180"/>
    </location>
</feature>
<reference evidence="19 20" key="1">
    <citation type="submission" date="2015-08" db="EMBL/GenBank/DDBJ databases">
        <title>Next Generation Sequencing and Analysis of the Genome of Puccinia sorghi L Schw, the Causal Agent of Maize Common Rust.</title>
        <authorList>
            <person name="Rochi L."/>
            <person name="Burguener G."/>
            <person name="Darino M."/>
            <person name="Turjanski A."/>
            <person name="Kreff E."/>
            <person name="Dieguez M.J."/>
            <person name="Sacco F."/>
        </authorList>
    </citation>
    <scope>NUCLEOTIDE SEQUENCE [LARGE SCALE GENOMIC DNA]</scope>
    <source>
        <strain evidence="19 20">RO10H11247</strain>
    </source>
</reference>
<evidence type="ECO:0000256" key="2">
    <source>
        <dbReference type="ARBA" id="ARBA00004123"/>
    </source>
</evidence>
<comment type="similarity">
    <text evidence="3">Belongs to the WD repeat CDC20/Fizzy family.</text>
</comment>
<comment type="subcellular location">
    <subcellularLocation>
        <location evidence="2">Nucleus</location>
    </subcellularLocation>
</comment>